<dbReference type="EMBL" id="FPHC01000028">
    <property type="protein sequence ID" value="SFV53088.1"/>
    <property type="molecule type" value="Genomic_DNA"/>
</dbReference>
<dbReference type="Gene3D" id="3.40.50.10610">
    <property type="entry name" value="ABC-type transport auxiliary lipoprotein component"/>
    <property type="match status" value="1"/>
</dbReference>
<name>A0A1W1BHW3_9ZZZZ</name>
<evidence type="ECO:0000313" key="2">
    <source>
        <dbReference type="EMBL" id="SFV53088.1"/>
    </source>
</evidence>
<evidence type="ECO:0000259" key="1">
    <source>
        <dbReference type="Pfam" id="PF03886"/>
    </source>
</evidence>
<organism evidence="2">
    <name type="scientific">hydrothermal vent metagenome</name>
    <dbReference type="NCBI Taxonomy" id="652676"/>
    <lineage>
        <taxon>unclassified sequences</taxon>
        <taxon>metagenomes</taxon>
        <taxon>ecological metagenomes</taxon>
    </lineage>
</organism>
<protein>
    <recommendedName>
        <fullName evidence="1">ABC-type transport auxiliary lipoprotein component domain-containing protein</fullName>
    </recommendedName>
</protein>
<feature type="domain" description="ABC-type transport auxiliary lipoprotein component" evidence="1">
    <location>
        <begin position="63"/>
        <end position="191"/>
    </location>
</feature>
<dbReference type="InterPro" id="IPR005586">
    <property type="entry name" value="ABC_trans_aux"/>
</dbReference>
<accession>A0A1W1BHW3</accession>
<sequence length="198" mass="22262">MTIRAKIASLFVVAMAISGCSIKGKPMVTYTISPNIKISKISKSPYRNSSIKISYPTNIKGKSSSSIYYSYSDMEEGVYQNASWGSSSSQLLTYSIIRALEQGGVFKSAIDYRSVANVDYTLESEVYEFYHKVRKDISLSVVSIRFDLIDSSTNELVKSKKFTYEISTDTTDAKGYVKATNRAIERLSRDLVKWLARR</sequence>
<dbReference type="AlphaFoldDB" id="A0A1W1BHW3"/>
<dbReference type="PROSITE" id="PS51257">
    <property type="entry name" value="PROKAR_LIPOPROTEIN"/>
    <property type="match status" value="1"/>
</dbReference>
<dbReference type="Pfam" id="PF03886">
    <property type="entry name" value="ABC_trans_aux"/>
    <property type="match status" value="1"/>
</dbReference>
<proteinExistence type="predicted"/>
<reference evidence="2" key="1">
    <citation type="submission" date="2016-10" db="EMBL/GenBank/DDBJ databases">
        <authorList>
            <person name="de Groot N.N."/>
        </authorList>
    </citation>
    <scope>NUCLEOTIDE SEQUENCE</scope>
</reference>
<gene>
    <name evidence="2" type="ORF">MNB_SV-6-21</name>
</gene>
<dbReference type="SUPFAM" id="SSF159594">
    <property type="entry name" value="XCC0632-like"/>
    <property type="match status" value="1"/>
</dbReference>